<gene>
    <name evidence="6" type="ORF">EDD28_3379</name>
</gene>
<feature type="domain" description="DUF7507" evidence="5">
    <location>
        <begin position="765"/>
        <end position="868"/>
    </location>
</feature>
<feature type="domain" description="DUF7507" evidence="5">
    <location>
        <begin position="529"/>
        <end position="632"/>
    </location>
</feature>
<protein>
    <submittedName>
        <fullName evidence="6">Putative repeat protein (TIGR01451 family)</fullName>
    </submittedName>
</protein>
<feature type="region of interest" description="Disordered" evidence="1">
    <location>
        <begin position="857"/>
        <end position="897"/>
    </location>
</feature>
<feature type="region of interest" description="Disordered" evidence="1">
    <location>
        <begin position="141"/>
        <end position="160"/>
    </location>
</feature>
<sequence length="930" mass="94538">MDMTTRGRQRAWRRPVAMAATGLVAAAGALTLAATPAAAATNVPMGLLQPIETGFVVNGDVLTFGNGLLVCAQPNPSLPQLACPRMHNGTDGNNGYVMNYVDVDDDPTTFNSSSSTVTIPAGATVAKAWLFWSADGFDPETGGTAENAQCGGGASADPSYQLPRTPASIDDVVASDPQVSIDGGAYASAGLADYIAEVPANNREHSIRTHGAVEITDVLGGLGGGTHTITVGNVAGSQGISCAAGWAIHLAYDHGSFDPGDMDTAARKVYTSFGIDTGRWADQRQTPLVFDGFKTTTPGARVLVTATEGDNSDGPGFNEDFLVASWDGGSANVANALGQTVNVFRSHAENNVSFYPGVDTADFFNGSQDTFTSTIAGVPAGTTSIALLFRSAGYEGFNPEAVTLAVPVGAVMIDKTAPDGNDGQVLVPGGTPAYNIAVTNAGAVPLQNVVVSDPLALACSVDGTPLTLTDDGFVVGSLPVQGEVLLECTGEPVASGDDNFVNTATVTGEDPTGDPVEPDSDDSAVFIGEIELTKTVSQPVVPIGGDVTWDIVVGNVGQTPIRDVELTDEDCTGTLEGPTGPGSDTGTLAPGDTWAYACTEPLEEGKVNHASVTGTPFVVVDGEEVTGPQVADEDDAEASVAGLALKKYTNGEDADEPTGPYVPVGDEVVWTYQVTNVGEVDLYDVVVTDDQGVVVPVTPTSGDTDEDGVLDVGEVRVFSATGTATAGQYANIGTATAAFDDDLDPETPPVPLAPVDDPSHYFGSAPAIDLVKTPDRTTAAPGDLVTYTFVATNTGNVELTDVVISEESFTGGGTVSDLTCAPAQPAVLAPGASMTCTATYTVQAGDPATIDNVAVVTGEPPVGPPVTDRDDARVTTPPPAAPSSPSAPATPSSPSVQLPRTGAAIGLAGLGALILVAGGVTALTVRRRTS</sequence>
<dbReference type="Proteomes" id="UP000275356">
    <property type="component" value="Unassembled WGS sequence"/>
</dbReference>
<evidence type="ECO:0000259" key="4">
    <source>
        <dbReference type="Pfam" id="PF01345"/>
    </source>
</evidence>
<evidence type="ECO:0000259" key="5">
    <source>
        <dbReference type="Pfam" id="PF24346"/>
    </source>
</evidence>
<proteinExistence type="predicted"/>
<dbReference type="InterPro" id="IPR001434">
    <property type="entry name" value="OmcB-like_DUF11"/>
</dbReference>
<dbReference type="InterPro" id="IPR051172">
    <property type="entry name" value="Chlamydia_OmcB"/>
</dbReference>
<keyword evidence="2" id="KW-1133">Transmembrane helix</keyword>
<evidence type="ECO:0000256" key="3">
    <source>
        <dbReference type="SAM" id="SignalP"/>
    </source>
</evidence>
<feature type="domain" description="DUF11" evidence="4">
    <location>
        <begin position="425"/>
        <end position="522"/>
    </location>
</feature>
<dbReference type="InterPro" id="IPR018247">
    <property type="entry name" value="EF_Hand_1_Ca_BS"/>
</dbReference>
<organism evidence="6 7">
    <name type="scientific">Salana multivorans</name>
    <dbReference type="NCBI Taxonomy" id="120377"/>
    <lineage>
        <taxon>Bacteria</taxon>
        <taxon>Bacillati</taxon>
        <taxon>Actinomycetota</taxon>
        <taxon>Actinomycetes</taxon>
        <taxon>Micrococcales</taxon>
        <taxon>Beutenbergiaceae</taxon>
        <taxon>Salana</taxon>
    </lineage>
</organism>
<dbReference type="Pfam" id="PF24346">
    <property type="entry name" value="DUF7507"/>
    <property type="match status" value="3"/>
</dbReference>
<dbReference type="Pfam" id="PF01345">
    <property type="entry name" value="DUF11"/>
    <property type="match status" value="1"/>
</dbReference>
<keyword evidence="7" id="KW-1185">Reference proteome</keyword>
<accession>A0A3N2D2F5</accession>
<keyword evidence="3" id="KW-0732">Signal</keyword>
<feature type="signal peptide" evidence="3">
    <location>
        <begin position="1"/>
        <end position="39"/>
    </location>
</feature>
<comment type="caution">
    <text evidence="6">The sequence shown here is derived from an EMBL/GenBank/DDBJ whole genome shotgun (WGS) entry which is preliminary data.</text>
</comment>
<reference evidence="6 7" key="1">
    <citation type="submission" date="2018-11" db="EMBL/GenBank/DDBJ databases">
        <title>Sequencing the genomes of 1000 actinobacteria strains.</title>
        <authorList>
            <person name="Klenk H.-P."/>
        </authorList>
    </citation>
    <scope>NUCLEOTIDE SEQUENCE [LARGE SCALE GENOMIC DNA]</scope>
    <source>
        <strain evidence="6 7">DSM 13521</strain>
    </source>
</reference>
<dbReference type="PROSITE" id="PS00018">
    <property type="entry name" value="EF_HAND_1"/>
    <property type="match status" value="1"/>
</dbReference>
<name>A0A3N2D2F5_9MICO</name>
<dbReference type="PANTHER" id="PTHR34819">
    <property type="entry name" value="LARGE CYSTEINE-RICH PERIPLASMIC PROTEIN OMCB"/>
    <property type="match status" value="1"/>
</dbReference>
<dbReference type="InterPro" id="IPR047589">
    <property type="entry name" value="DUF11_rpt"/>
</dbReference>
<evidence type="ECO:0000256" key="2">
    <source>
        <dbReference type="SAM" id="Phobius"/>
    </source>
</evidence>
<evidence type="ECO:0000256" key="1">
    <source>
        <dbReference type="SAM" id="MobiDB-lite"/>
    </source>
</evidence>
<dbReference type="NCBIfam" id="TIGR01451">
    <property type="entry name" value="B_ant_repeat"/>
    <property type="match status" value="1"/>
</dbReference>
<feature type="chain" id="PRO_5017995119" evidence="3">
    <location>
        <begin position="40"/>
        <end position="930"/>
    </location>
</feature>
<dbReference type="OrthoDB" id="3584537at2"/>
<dbReference type="AlphaFoldDB" id="A0A3N2D2F5"/>
<evidence type="ECO:0000313" key="7">
    <source>
        <dbReference type="Proteomes" id="UP000275356"/>
    </source>
</evidence>
<feature type="compositionally biased region" description="Low complexity" evidence="1">
    <location>
        <begin position="883"/>
        <end position="897"/>
    </location>
</feature>
<dbReference type="EMBL" id="RKHQ01000002">
    <property type="protein sequence ID" value="ROR93950.1"/>
    <property type="molecule type" value="Genomic_DNA"/>
</dbReference>
<evidence type="ECO:0000313" key="6">
    <source>
        <dbReference type="EMBL" id="ROR93950.1"/>
    </source>
</evidence>
<keyword evidence="2" id="KW-0812">Transmembrane</keyword>
<feature type="transmembrane region" description="Helical" evidence="2">
    <location>
        <begin position="903"/>
        <end position="925"/>
    </location>
</feature>
<dbReference type="InterPro" id="IPR055354">
    <property type="entry name" value="DUF7507"/>
</dbReference>
<keyword evidence="2" id="KW-0472">Membrane</keyword>
<feature type="domain" description="DUF7507" evidence="5">
    <location>
        <begin position="645"/>
        <end position="736"/>
    </location>
</feature>